<keyword evidence="2" id="KW-1185">Reference proteome</keyword>
<evidence type="ECO:0000313" key="2">
    <source>
        <dbReference type="Proteomes" id="UP001596303"/>
    </source>
</evidence>
<gene>
    <name evidence="1" type="ORF">ACFQDM_10170</name>
</gene>
<dbReference type="RefSeq" id="WP_377378665.1">
    <property type="nucleotide sequence ID" value="NZ_JBHSSW010000012.1"/>
</dbReference>
<organism evidence="1 2">
    <name type="scientific">Ponticaulis profundi</name>
    <dbReference type="NCBI Taxonomy" id="2665222"/>
    <lineage>
        <taxon>Bacteria</taxon>
        <taxon>Pseudomonadati</taxon>
        <taxon>Pseudomonadota</taxon>
        <taxon>Alphaproteobacteria</taxon>
        <taxon>Hyphomonadales</taxon>
        <taxon>Hyphomonadaceae</taxon>
        <taxon>Ponticaulis</taxon>
    </lineage>
</organism>
<name>A0ABW1SA73_9PROT</name>
<dbReference type="Proteomes" id="UP001596303">
    <property type="component" value="Unassembled WGS sequence"/>
</dbReference>
<protein>
    <submittedName>
        <fullName evidence="1">Uncharacterized protein</fullName>
    </submittedName>
</protein>
<sequence length="75" mass="8181">MFALATLVRRIERTQGCSGALRRDAPGFVTPYNSPHDVIPEWPQGIYGIQGISSWFPETGSGKAQKLKAAVGYET</sequence>
<accession>A0ABW1SA73</accession>
<proteinExistence type="predicted"/>
<dbReference type="EMBL" id="JBHSSW010000012">
    <property type="protein sequence ID" value="MFC6198448.1"/>
    <property type="molecule type" value="Genomic_DNA"/>
</dbReference>
<reference evidence="2" key="1">
    <citation type="journal article" date="2019" name="Int. J. Syst. Evol. Microbiol.">
        <title>The Global Catalogue of Microorganisms (GCM) 10K type strain sequencing project: providing services to taxonomists for standard genome sequencing and annotation.</title>
        <authorList>
            <consortium name="The Broad Institute Genomics Platform"/>
            <consortium name="The Broad Institute Genome Sequencing Center for Infectious Disease"/>
            <person name="Wu L."/>
            <person name="Ma J."/>
        </authorList>
    </citation>
    <scope>NUCLEOTIDE SEQUENCE [LARGE SCALE GENOMIC DNA]</scope>
    <source>
        <strain evidence="2">CGMCC-1.15741</strain>
    </source>
</reference>
<comment type="caution">
    <text evidence="1">The sequence shown here is derived from an EMBL/GenBank/DDBJ whole genome shotgun (WGS) entry which is preliminary data.</text>
</comment>
<evidence type="ECO:0000313" key="1">
    <source>
        <dbReference type="EMBL" id="MFC6198448.1"/>
    </source>
</evidence>